<organism evidence="7 8">
    <name type="scientific">Poseidonocella sedimentorum</name>
    <dbReference type="NCBI Taxonomy" id="871652"/>
    <lineage>
        <taxon>Bacteria</taxon>
        <taxon>Pseudomonadati</taxon>
        <taxon>Pseudomonadota</taxon>
        <taxon>Alphaproteobacteria</taxon>
        <taxon>Rhodobacterales</taxon>
        <taxon>Roseobacteraceae</taxon>
        <taxon>Poseidonocella</taxon>
    </lineage>
</organism>
<dbReference type="SMART" id="SM00342">
    <property type="entry name" value="HTH_ARAC"/>
    <property type="match status" value="1"/>
</dbReference>
<keyword evidence="2 7" id="KW-0238">DNA-binding</keyword>
<keyword evidence="5" id="KW-0472">Membrane</keyword>
<keyword evidence="5" id="KW-0812">Transmembrane</keyword>
<dbReference type="InterPro" id="IPR018060">
    <property type="entry name" value="HTH_AraC"/>
</dbReference>
<protein>
    <submittedName>
        <fullName evidence="7">AraC-type DNA-binding protein</fullName>
    </submittedName>
</protein>
<evidence type="ECO:0000313" key="8">
    <source>
        <dbReference type="Proteomes" id="UP000199302"/>
    </source>
</evidence>
<feature type="region of interest" description="Disordered" evidence="4">
    <location>
        <begin position="198"/>
        <end position="219"/>
    </location>
</feature>
<proteinExistence type="predicted"/>
<keyword evidence="8" id="KW-1185">Reference proteome</keyword>
<feature type="transmembrane region" description="Helical" evidence="5">
    <location>
        <begin position="6"/>
        <end position="21"/>
    </location>
</feature>
<feature type="transmembrane region" description="Helical" evidence="5">
    <location>
        <begin position="28"/>
        <end position="46"/>
    </location>
</feature>
<dbReference type="Gene3D" id="1.10.10.60">
    <property type="entry name" value="Homeodomain-like"/>
    <property type="match status" value="1"/>
</dbReference>
<evidence type="ECO:0000256" key="5">
    <source>
        <dbReference type="SAM" id="Phobius"/>
    </source>
</evidence>
<feature type="domain" description="HTH araC/xylS-type" evidence="6">
    <location>
        <begin position="225"/>
        <end position="329"/>
    </location>
</feature>
<dbReference type="SUPFAM" id="SSF46689">
    <property type="entry name" value="Homeodomain-like"/>
    <property type="match status" value="1"/>
</dbReference>
<dbReference type="Pfam" id="PF12833">
    <property type="entry name" value="HTH_18"/>
    <property type="match status" value="1"/>
</dbReference>
<dbReference type="PANTHER" id="PTHR43280">
    <property type="entry name" value="ARAC-FAMILY TRANSCRIPTIONAL REGULATOR"/>
    <property type="match status" value="1"/>
</dbReference>
<feature type="transmembrane region" description="Helical" evidence="5">
    <location>
        <begin position="108"/>
        <end position="127"/>
    </location>
</feature>
<feature type="transmembrane region" description="Helical" evidence="5">
    <location>
        <begin position="148"/>
        <end position="168"/>
    </location>
</feature>
<evidence type="ECO:0000259" key="6">
    <source>
        <dbReference type="PROSITE" id="PS01124"/>
    </source>
</evidence>
<feature type="transmembrane region" description="Helical" evidence="5">
    <location>
        <begin position="174"/>
        <end position="193"/>
    </location>
</feature>
<name>A0A1I6E6D3_9RHOB</name>
<dbReference type="STRING" id="871652.SAMN04515673_107166"/>
<sequence>MLPLPAFVALVLGYLAIRTLLSEGRPLLVAFLMTCALQSLLVTAVVGYQTAWLRPALPVVATVIPPLAWITFQGALVSRLPVRAMALHGAAPAFTLFCRIFAPETTDVVVLLVFAGYGVAILIRLHGTADMPLARLEAGRVPAAIWQVLGWALIASAISDVLIAVAFASGHAGWAGWLITISSSLILLALGMLSGSPAASGPQEEEDEDDQPAAAPIPQTSQEDVDILARLEAFLSREPLHLEPNLTLTRLARRLHLPEKRLSAAVNRTTGANVSRYINGWRIRHACGLIENGQSVTEAMLDSGFNTKSNFNREFLRETGVAPSTWREKAQALTNVTPLAKAT</sequence>
<dbReference type="PROSITE" id="PS01124">
    <property type="entry name" value="HTH_ARAC_FAMILY_2"/>
    <property type="match status" value="1"/>
</dbReference>
<evidence type="ECO:0000256" key="3">
    <source>
        <dbReference type="ARBA" id="ARBA00023163"/>
    </source>
</evidence>
<dbReference type="GO" id="GO:0003700">
    <property type="term" value="F:DNA-binding transcription factor activity"/>
    <property type="evidence" value="ECO:0007669"/>
    <property type="project" value="InterPro"/>
</dbReference>
<feature type="transmembrane region" description="Helical" evidence="5">
    <location>
        <begin position="52"/>
        <end position="72"/>
    </location>
</feature>
<accession>A0A1I6E6D3</accession>
<dbReference type="PANTHER" id="PTHR43280:SF29">
    <property type="entry name" value="ARAC-FAMILY TRANSCRIPTIONAL REGULATOR"/>
    <property type="match status" value="1"/>
</dbReference>
<reference evidence="7 8" key="1">
    <citation type="submission" date="2016-10" db="EMBL/GenBank/DDBJ databases">
        <authorList>
            <person name="de Groot N.N."/>
        </authorList>
    </citation>
    <scope>NUCLEOTIDE SEQUENCE [LARGE SCALE GENOMIC DNA]</scope>
    <source>
        <strain evidence="8">KMM 9023,NRIC 0796,JCM 17311,KCTC 23692</strain>
    </source>
</reference>
<gene>
    <name evidence="7" type="ORF">SAMN04515673_107166</name>
</gene>
<keyword evidence="1" id="KW-0805">Transcription regulation</keyword>
<keyword evidence="3" id="KW-0804">Transcription</keyword>
<dbReference type="GO" id="GO:0043565">
    <property type="term" value="F:sequence-specific DNA binding"/>
    <property type="evidence" value="ECO:0007669"/>
    <property type="project" value="InterPro"/>
</dbReference>
<evidence type="ECO:0000256" key="4">
    <source>
        <dbReference type="SAM" id="MobiDB-lite"/>
    </source>
</evidence>
<keyword evidence="5" id="KW-1133">Transmembrane helix</keyword>
<dbReference type="InterPro" id="IPR009057">
    <property type="entry name" value="Homeodomain-like_sf"/>
</dbReference>
<evidence type="ECO:0000256" key="1">
    <source>
        <dbReference type="ARBA" id="ARBA00023015"/>
    </source>
</evidence>
<dbReference type="Proteomes" id="UP000199302">
    <property type="component" value="Unassembled WGS sequence"/>
</dbReference>
<dbReference type="EMBL" id="FOYI01000007">
    <property type="protein sequence ID" value="SFR13101.1"/>
    <property type="molecule type" value="Genomic_DNA"/>
</dbReference>
<evidence type="ECO:0000256" key="2">
    <source>
        <dbReference type="ARBA" id="ARBA00023125"/>
    </source>
</evidence>
<evidence type="ECO:0000313" key="7">
    <source>
        <dbReference type="EMBL" id="SFR13101.1"/>
    </source>
</evidence>
<dbReference type="AlphaFoldDB" id="A0A1I6E6D3"/>